<keyword evidence="1" id="KW-1133">Transmembrane helix</keyword>
<dbReference type="VEuPathDB" id="AmoebaDB:NfTy_038110"/>
<keyword evidence="1" id="KW-0472">Membrane</keyword>
<accession>A0A6A5C3W9</accession>
<sequence>MDVAQKYPNQPHYTLSYTDVTLPSVTFISLINSKPTSKVSAVNGGFTYDWYLGIDISVSSISRYLKEVIEVIPGSFVFVIELQTDYIIASSFPSIPVTSWDSQGNEIRKTALSFDNPQVNDVGRLVYSHFNNQLQTLGCGNYTLLNYGTTYFNIYRYCNAEGIDLLFVYSVPQWHYLQNMIIAVIVALFSSLIIVGGGIVLGVWFSMKMIKPILNLVSLFESVSNMDLDSIDIATSSLSEVFLLQQHFKYMVNKMRQYRCFIPPHLLAQLDHSQSCTDLKHSSSSKIVTKQSFLSEAKQSSSSSSGVLERGRRRSSGVGSIQSMFKLSLEKRSFTSSAFHINGLDRALDTLESLSDVTSLLHDFFDIVHKTSSQSSSHLENFGGNSITVSWNLTSNVSNHEEKCITFSAVILEKLQNLLSTKWMKYENLYLNFIVASSFSVFGSHKANMEKLIQHAHKLNVPFVTTKCVGEKIKHSRMLRFIGHKKLLDDGEYVPFLKRKSLEKTEIYQVGDSNQYDMDEWMYELEQQQRKERWTQYNAACEKYLAKDYESAKELFQAYLKDHPQDLATIFMLKKC</sequence>
<gene>
    <name evidence="2" type="ORF">FDP41_012099</name>
</gene>
<dbReference type="VEuPathDB" id="AmoebaDB:NF0056440"/>
<comment type="caution">
    <text evidence="2">The sequence shown here is derived from an EMBL/GenBank/DDBJ whole genome shotgun (WGS) entry which is preliminary data.</text>
</comment>
<dbReference type="Gene3D" id="6.10.340.10">
    <property type="match status" value="1"/>
</dbReference>
<dbReference type="AlphaFoldDB" id="A0A6A5C3W9"/>
<feature type="transmembrane region" description="Helical" evidence="1">
    <location>
        <begin position="180"/>
        <end position="205"/>
    </location>
</feature>
<organism evidence="2 3">
    <name type="scientific">Naegleria fowleri</name>
    <name type="common">Brain eating amoeba</name>
    <dbReference type="NCBI Taxonomy" id="5763"/>
    <lineage>
        <taxon>Eukaryota</taxon>
        <taxon>Discoba</taxon>
        <taxon>Heterolobosea</taxon>
        <taxon>Tetramitia</taxon>
        <taxon>Eutetramitia</taxon>
        <taxon>Vahlkampfiidae</taxon>
        <taxon>Naegleria</taxon>
    </lineage>
</organism>
<dbReference type="RefSeq" id="XP_044566155.1">
    <property type="nucleotide sequence ID" value="XM_044702580.1"/>
</dbReference>
<keyword evidence="3" id="KW-1185">Reference proteome</keyword>
<dbReference type="GeneID" id="68119314"/>
<evidence type="ECO:0000256" key="1">
    <source>
        <dbReference type="SAM" id="Phobius"/>
    </source>
</evidence>
<dbReference type="EMBL" id="VFQX01000013">
    <property type="protein sequence ID" value="KAF0981442.1"/>
    <property type="molecule type" value="Genomic_DNA"/>
</dbReference>
<dbReference type="OMA" id="HIDGANS"/>
<dbReference type="VEuPathDB" id="AmoebaDB:FDP41_012099"/>
<reference evidence="2 3" key="1">
    <citation type="journal article" date="2019" name="Sci. Rep.">
        <title>Nanopore sequencing improves the draft genome of the human pathogenic amoeba Naegleria fowleri.</title>
        <authorList>
            <person name="Liechti N."/>
            <person name="Schurch N."/>
            <person name="Bruggmann R."/>
            <person name="Wittwer M."/>
        </authorList>
    </citation>
    <scope>NUCLEOTIDE SEQUENCE [LARGE SCALE GENOMIC DNA]</scope>
    <source>
        <strain evidence="2 3">ATCC 30894</strain>
    </source>
</reference>
<dbReference type="Proteomes" id="UP000444721">
    <property type="component" value="Unassembled WGS sequence"/>
</dbReference>
<evidence type="ECO:0000313" key="3">
    <source>
        <dbReference type="Proteomes" id="UP000444721"/>
    </source>
</evidence>
<proteinExistence type="predicted"/>
<protein>
    <submittedName>
        <fullName evidence="2">Uncharacterized protein</fullName>
    </submittedName>
</protein>
<dbReference type="OrthoDB" id="10349044at2759"/>
<name>A0A6A5C3W9_NAEFO</name>
<keyword evidence="1" id="KW-0812">Transmembrane</keyword>
<evidence type="ECO:0000313" key="2">
    <source>
        <dbReference type="EMBL" id="KAF0981442.1"/>
    </source>
</evidence>